<gene>
    <name evidence="2" type="ORF">BLNAU_16762</name>
</gene>
<feature type="region of interest" description="Disordered" evidence="1">
    <location>
        <begin position="366"/>
        <end position="386"/>
    </location>
</feature>
<evidence type="ECO:0000313" key="2">
    <source>
        <dbReference type="EMBL" id="KAK2948313.1"/>
    </source>
</evidence>
<proteinExistence type="predicted"/>
<name>A0ABQ9X870_9EUKA</name>
<reference evidence="2 3" key="1">
    <citation type="journal article" date="2022" name="bioRxiv">
        <title>Genomics of Preaxostyla Flagellates Illuminates Evolutionary Transitions and the Path Towards Mitochondrial Loss.</title>
        <authorList>
            <person name="Novak L.V.F."/>
            <person name="Treitli S.C."/>
            <person name="Pyrih J."/>
            <person name="Halakuc P."/>
            <person name="Pipaliya S.V."/>
            <person name="Vacek V."/>
            <person name="Brzon O."/>
            <person name="Soukal P."/>
            <person name="Eme L."/>
            <person name="Dacks J.B."/>
            <person name="Karnkowska A."/>
            <person name="Elias M."/>
            <person name="Hampl V."/>
        </authorList>
    </citation>
    <scope>NUCLEOTIDE SEQUENCE [LARGE SCALE GENOMIC DNA]</scope>
    <source>
        <strain evidence="2">NAU3</strain>
        <tissue evidence="2">Gut</tissue>
    </source>
</reference>
<dbReference type="Proteomes" id="UP001281761">
    <property type="component" value="Unassembled WGS sequence"/>
</dbReference>
<dbReference type="EMBL" id="JARBJD010000179">
    <property type="protein sequence ID" value="KAK2948313.1"/>
    <property type="molecule type" value="Genomic_DNA"/>
</dbReference>
<evidence type="ECO:0008006" key="4">
    <source>
        <dbReference type="Google" id="ProtNLM"/>
    </source>
</evidence>
<accession>A0ABQ9X870</accession>
<evidence type="ECO:0000313" key="3">
    <source>
        <dbReference type="Proteomes" id="UP001281761"/>
    </source>
</evidence>
<evidence type="ECO:0000256" key="1">
    <source>
        <dbReference type="SAM" id="MobiDB-lite"/>
    </source>
</evidence>
<keyword evidence="3" id="KW-1185">Reference proteome</keyword>
<organism evidence="2 3">
    <name type="scientific">Blattamonas nauphoetae</name>
    <dbReference type="NCBI Taxonomy" id="2049346"/>
    <lineage>
        <taxon>Eukaryota</taxon>
        <taxon>Metamonada</taxon>
        <taxon>Preaxostyla</taxon>
        <taxon>Oxymonadida</taxon>
        <taxon>Blattamonas</taxon>
    </lineage>
</organism>
<protein>
    <recommendedName>
        <fullName evidence="4">Right handed beta helix domain-containing protein</fullName>
    </recommendedName>
</protein>
<sequence length="386" mass="42145">MKETKWYCRYLVGSDPTGITGIKSEAWSSPFLTLARGLHEALMVEKEAWGVVLKGDAAIGGVVESGGELEQTKTVTIGGSTDGCRILCWVKDGEEGRRMKRREAMILIRRHSFEISDLILSSFSASSDVNAVFSVTQSGKLKLTRCSIQRESGIDMSIVSVKSFGELEMISFKTENVEFVGKGGVIVCGDESVVKMDGCEFSSTSFEDGAIVWGRTTNGFTILSSKFLSCIGKSFGSLIRVSVVGCVGEIKRCLFLNCRTEVRMDEKAGVGGGCVLMKMDKRTTKTRHLARSCVDLSESVFDHCELLVKHRTEQRRCVGGSGFLVVGKERSDWVSLRDVTVSDCVCSDVEEGKGFEGGVVGWTEQPLQSDRRGMKATPKQVGSLRL</sequence>
<comment type="caution">
    <text evidence="2">The sequence shown here is derived from an EMBL/GenBank/DDBJ whole genome shotgun (WGS) entry which is preliminary data.</text>
</comment>